<dbReference type="InterPro" id="IPR020084">
    <property type="entry name" value="NUDIX_hydrolase_CS"/>
</dbReference>
<dbReference type="GO" id="GO:0016787">
    <property type="term" value="F:hydrolase activity"/>
    <property type="evidence" value="ECO:0007669"/>
    <property type="project" value="UniProtKB-KW"/>
</dbReference>
<dbReference type="CDD" id="cd04688">
    <property type="entry name" value="NUDIX_Hydrolase"/>
    <property type="match status" value="1"/>
</dbReference>
<proteinExistence type="predicted"/>
<accession>A0A3D8Y3Y0</accession>
<dbReference type="Proteomes" id="UP000256373">
    <property type="component" value="Unassembled WGS sequence"/>
</dbReference>
<evidence type="ECO:0000259" key="3">
    <source>
        <dbReference type="PROSITE" id="PS51462"/>
    </source>
</evidence>
<evidence type="ECO:0000313" key="5">
    <source>
        <dbReference type="Proteomes" id="UP000256373"/>
    </source>
</evidence>
<evidence type="ECO:0000313" key="4">
    <source>
        <dbReference type="EMBL" id="REA56878.1"/>
    </source>
</evidence>
<feature type="domain" description="Nudix hydrolase" evidence="3">
    <location>
        <begin position="16"/>
        <end position="148"/>
    </location>
</feature>
<sequence length="163" mass="18937">MNGPKTISLPLDGGLFNFRVAGAAIWNDKILLHKTPSDNFWSLPGGRVDMFEFTRDTLLREMMEETGIAAEVTDLMWVVENFFAYDGRQYHEVGFYYRMILPESESQEDFSAVEADTDLLFHWHPIDKLHEIMVYPDFITADMIRNSESTRHISLSFKDLHII</sequence>
<dbReference type="InterPro" id="IPR015797">
    <property type="entry name" value="NUDIX_hydrolase-like_dom_sf"/>
</dbReference>
<dbReference type="EMBL" id="QNUL01000033">
    <property type="protein sequence ID" value="REA56878.1"/>
    <property type="molecule type" value="Genomic_DNA"/>
</dbReference>
<dbReference type="PROSITE" id="PS51462">
    <property type="entry name" value="NUDIX"/>
    <property type="match status" value="1"/>
</dbReference>
<organism evidence="4 5">
    <name type="scientific">Dyadobacter luteus</name>
    <dbReference type="NCBI Taxonomy" id="2259619"/>
    <lineage>
        <taxon>Bacteria</taxon>
        <taxon>Pseudomonadati</taxon>
        <taxon>Bacteroidota</taxon>
        <taxon>Cytophagia</taxon>
        <taxon>Cytophagales</taxon>
        <taxon>Spirosomataceae</taxon>
        <taxon>Dyadobacter</taxon>
    </lineage>
</organism>
<dbReference type="SUPFAM" id="SSF55811">
    <property type="entry name" value="Nudix"/>
    <property type="match status" value="1"/>
</dbReference>
<comment type="caution">
    <text evidence="4">The sequence shown here is derived from an EMBL/GenBank/DDBJ whole genome shotgun (WGS) entry which is preliminary data.</text>
</comment>
<reference evidence="4 5" key="1">
    <citation type="submission" date="2018-07" db="EMBL/GenBank/DDBJ databases">
        <title>Dyadobacter roseus sp. nov., isolated from rose rhizosphere soil.</title>
        <authorList>
            <person name="Chen L."/>
        </authorList>
    </citation>
    <scope>NUCLEOTIDE SEQUENCE [LARGE SCALE GENOMIC DNA]</scope>
    <source>
        <strain evidence="4 5">RS19</strain>
    </source>
</reference>
<keyword evidence="5" id="KW-1185">Reference proteome</keyword>
<dbReference type="Pfam" id="PF00293">
    <property type="entry name" value="NUDIX"/>
    <property type="match status" value="1"/>
</dbReference>
<evidence type="ECO:0000256" key="2">
    <source>
        <dbReference type="ARBA" id="ARBA00022801"/>
    </source>
</evidence>
<dbReference type="InterPro" id="IPR000086">
    <property type="entry name" value="NUDIX_hydrolase_dom"/>
</dbReference>
<evidence type="ECO:0000256" key="1">
    <source>
        <dbReference type="ARBA" id="ARBA00001946"/>
    </source>
</evidence>
<dbReference type="RefSeq" id="WP_115833797.1">
    <property type="nucleotide sequence ID" value="NZ_QNUL01000033.1"/>
</dbReference>
<dbReference type="PANTHER" id="PTHR43046:SF14">
    <property type="entry name" value="MUTT_NUDIX FAMILY PROTEIN"/>
    <property type="match status" value="1"/>
</dbReference>
<dbReference type="PROSITE" id="PS00893">
    <property type="entry name" value="NUDIX_BOX"/>
    <property type="match status" value="1"/>
</dbReference>
<comment type="cofactor">
    <cofactor evidence="1">
        <name>Mg(2+)</name>
        <dbReference type="ChEBI" id="CHEBI:18420"/>
    </cofactor>
</comment>
<keyword evidence="2 4" id="KW-0378">Hydrolase</keyword>
<protein>
    <submittedName>
        <fullName evidence="4">NUDIX hydrolase</fullName>
    </submittedName>
</protein>
<dbReference type="OrthoDB" id="9810648at2"/>
<dbReference type="PANTHER" id="PTHR43046">
    <property type="entry name" value="GDP-MANNOSE MANNOSYL HYDROLASE"/>
    <property type="match status" value="1"/>
</dbReference>
<dbReference type="Gene3D" id="3.90.79.10">
    <property type="entry name" value="Nucleoside Triphosphate Pyrophosphohydrolase"/>
    <property type="match status" value="1"/>
</dbReference>
<name>A0A3D8Y3Y0_9BACT</name>
<dbReference type="AlphaFoldDB" id="A0A3D8Y3Y0"/>
<gene>
    <name evidence="4" type="ORF">DSL64_25550</name>
</gene>